<feature type="transmembrane region" description="Helical" evidence="1">
    <location>
        <begin position="9"/>
        <end position="28"/>
    </location>
</feature>
<protein>
    <submittedName>
        <fullName evidence="2">Uncharacterized protein</fullName>
    </submittedName>
</protein>
<proteinExistence type="predicted"/>
<keyword evidence="1" id="KW-1133">Transmembrane helix</keyword>
<keyword evidence="1" id="KW-0812">Transmembrane</keyword>
<dbReference type="EMBL" id="BARV01000750">
    <property type="protein sequence ID" value="GAI01812.1"/>
    <property type="molecule type" value="Genomic_DNA"/>
</dbReference>
<accession>X1K460</accession>
<organism evidence="2">
    <name type="scientific">marine sediment metagenome</name>
    <dbReference type="NCBI Taxonomy" id="412755"/>
    <lineage>
        <taxon>unclassified sequences</taxon>
        <taxon>metagenomes</taxon>
        <taxon>ecological metagenomes</taxon>
    </lineage>
</organism>
<feature type="transmembrane region" description="Helical" evidence="1">
    <location>
        <begin position="48"/>
        <end position="66"/>
    </location>
</feature>
<comment type="caution">
    <text evidence="2">The sequence shown here is derived from an EMBL/GenBank/DDBJ whole genome shotgun (WGS) entry which is preliminary data.</text>
</comment>
<evidence type="ECO:0000256" key="1">
    <source>
        <dbReference type="SAM" id="Phobius"/>
    </source>
</evidence>
<keyword evidence="1" id="KW-0472">Membrane</keyword>
<feature type="transmembrane region" description="Helical" evidence="1">
    <location>
        <begin position="144"/>
        <end position="169"/>
    </location>
</feature>
<gene>
    <name evidence="2" type="ORF">S06H3_02530</name>
</gene>
<name>X1K460_9ZZZZ</name>
<reference evidence="2" key="1">
    <citation type="journal article" date="2014" name="Front. Microbiol.">
        <title>High frequency of phylogenetically diverse reductive dehalogenase-homologous genes in deep subseafloor sedimentary metagenomes.</title>
        <authorList>
            <person name="Kawai M."/>
            <person name="Futagami T."/>
            <person name="Toyoda A."/>
            <person name="Takaki Y."/>
            <person name="Nishi S."/>
            <person name="Hori S."/>
            <person name="Arai W."/>
            <person name="Tsubouchi T."/>
            <person name="Morono Y."/>
            <person name="Uchiyama I."/>
            <person name="Ito T."/>
            <person name="Fujiyama A."/>
            <person name="Inagaki F."/>
            <person name="Takami H."/>
        </authorList>
    </citation>
    <scope>NUCLEOTIDE SEQUENCE</scope>
    <source>
        <strain evidence="2">Expedition CK06-06</strain>
    </source>
</reference>
<feature type="transmembrane region" description="Helical" evidence="1">
    <location>
        <begin position="175"/>
        <end position="196"/>
    </location>
</feature>
<dbReference type="AlphaFoldDB" id="X1K460"/>
<sequence length="227" mass="27050">MELNTLKKLRFIVPGILLFIQFVLFFSIKDLNDITNYLELHNVKNEISQFLFFISIIFIGILYYTFDIRKKIFKRNFEYVENNIKNKLLKPYENKYSTDEINNFKKGSKLINIFFYLIDNDASLKEKAKIVNFNGLIWTSLMDLLIISFFGFIIFFIRCFVIPVIFHFISYFDYSMAMAIANFVITFISAFFVSFLTEKHVSLGNEQLEIIHQIHKKELDRRISDLL</sequence>
<evidence type="ECO:0000313" key="2">
    <source>
        <dbReference type="EMBL" id="GAI01812.1"/>
    </source>
</evidence>